<evidence type="ECO:0000256" key="3">
    <source>
        <dbReference type="ARBA" id="ARBA00022840"/>
    </source>
</evidence>
<keyword evidence="1" id="KW-0813">Transport</keyword>
<dbReference type="Pfam" id="PF00005">
    <property type="entry name" value="ABC_tran"/>
    <property type="match status" value="1"/>
</dbReference>
<dbReference type="InterPro" id="IPR051120">
    <property type="entry name" value="ABC_AA/LPS_Transport"/>
</dbReference>
<dbReference type="InterPro" id="IPR027417">
    <property type="entry name" value="P-loop_NTPase"/>
</dbReference>
<feature type="domain" description="ABC transporter" evidence="4">
    <location>
        <begin position="2"/>
        <end position="245"/>
    </location>
</feature>
<reference evidence="5" key="1">
    <citation type="submission" date="2018-06" db="EMBL/GenBank/DDBJ databases">
        <authorList>
            <person name="Zhirakovskaya E."/>
        </authorList>
    </citation>
    <scope>NUCLEOTIDE SEQUENCE</scope>
</reference>
<accession>A0A3B0S6U4</accession>
<dbReference type="SUPFAM" id="SSF52540">
    <property type="entry name" value="P-loop containing nucleoside triphosphate hydrolases"/>
    <property type="match status" value="1"/>
</dbReference>
<dbReference type="AlphaFoldDB" id="A0A3B0S6U4"/>
<dbReference type="GO" id="GO:0005886">
    <property type="term" value="C:plasma membrane"/>
    <property type="evidence" value="ECO:0007669"/>
    <property type="project" value="TreeGrafter"/>
</dbReference>
<evidence type="ECO:0000259" key="4">
    <source>
        <dbReference type="PROSITE" id="PS50893"/>
    </source>
</evidence>
<dbReference type="SMART" id="SM00382">
    <property type="entry name" value="AAA"/>
    <property type="match status" value="1"/>
</dbReference>
<organism evidence="5">
    <name type="scientific">hydrothermal vent metagenome</name>
    <dbReference type="NCBI Taxonomy" id="652676"/>
    <lineage>
        <taxon>unclassified sequences</taxon>
        <taxon>metagenomes</taxon>
        <taxon>ecological metagenomes</taxon>
    </lineage>
</organism>
<evidence type="ECO:0000256" key="1">
    <source>
        <dbReference type="ARBA" id="ARBA00022448"/>
    </source>
</evidence>
<dbReference type="GO" id="GO:0016887">
    <property type="term" value="F:ATP hydrolysis activity"/>
    <property type="evidence" value="ECO:0007669"/>
    <property type="project" value="InterPro"/>
</dbReference>
<dbReference type="InterPro" id="IPR003439">
    <property type="entry name" value="ABC_transporter-like_ATP-bd"/>
</dbReference>
<dbReference type="Gene3D" id="3.40.50.300">
    <property type="entry name" value="P-loop containing nucleotide triphosphate hydrolases"/>
    <property type="match status" value="1"/>
</dbReference>
<dbReference type="CDD" id="cd03219">
    <property type="entry name" value="ABC_Mj1267_LivG_branched"/>
    <property type="match status" value="1"/>
</dbReference>
<dbReference type="EMBL" id="UOEF01000294">
    <property type="protein sequence ID" value="VAV99999.1"/>
    <property type="molecule type" value="Genomic_DNA"/>
</dbReference>
<dbReference type="InterPro" id="IPR032823">
    <property type="entry name" value="BCA_ABC_TP_C"/>
</dbReference>
<protein>
    <submittedName>
        <fullName evidence="5">Branched-chain amino acid transport ATP-binding protein LivG (TC 3.A.1.4.1)</fullName>
    </submittedName>
</protein>
<sequence>MLEVRSLQKNFGGLEAVSDLTFDVNEGEIRGLIGPNGAGKTTIFNLVSGYYTPTSGRIIYNGRNIAGMKVHDIAGLGVLRTFQGTTLFLELSVLDNVLVGQHLQIHRGMLNSIFGQAREKAHIDEAMRILEFMELADKAQELAANLAHGHQRALGIAIALAGKPKLLMLDEPFAGMNPEETRAMMEHLFRVRDSDITLLLVEHDMAAVMGLCDYITVVTFGRLLAEGLPGDVRRDEQVIEAYLGSA</sequence>
<gene>
    <name evidence="5" type="ORF">MNBD_ALPHA04-597</name>
</gene>
<name>A0A3B0S6U4_9ZZZZ</name>
<dbReference type="PANTHER" id="PTHR45772">
    <property type="entry name" value="CONSERVED COMPONENT OF ABC TRANSPORTER FOR NATURAL AMINO ACIDS-RELATED"/>
    <property type="match status" value="1"/>
</dbReference>
<evidence type="ECO:0000256" key="2">
    <source>
        <dbReference type="ARBA" id="ARBA00022741"/>
    </source>
</evidence>
<dbReference type="PROSITE" id="PS50893">
    <property type="entry name" value="ABC_TRANSPORTER_2"/>
    <property type="match status" value="1"/>
</dbReference>
<dbReference type="InterPro" id="IPR003593">
    <property type="entry name" value="AAA+_ATPase"/>
</dbReference>
<keyword evidence="2" id="KW-0547">Nucleotide-binding</keyword>
<keyword evidence="3 5" id="KW-0067">ATP-binding</keyword>
<dbReference type="PANTHER" id="PTHR45772:SF9">
    <property type="entry name" value="CONSERVED COMPONENT OF ABC TRANSPORTER FOR NATURAL AMINO ACIDS"/>
    <property type="match status" value="1"/>
</dbReference>
<dbReference type="FunFam" id="3.40.50.300:FF:000421">
    <property type="entry name" value="Branched-chain amino acid ABC transporter ATP-binding protein"/>
    <property type="match status" value="1"/>
</dbReference>
<evidence type="ECO:0000313" key="5">
    <source>
        <dbReference type="EMBL" id="VAV99999.1"/>
    </source>
</evidence>
<dbReference type="GO" id="GO:0005524">
    <property type="term" value="F:ATP binding"/>
    <property type="evidence" value="ECO:0007669"/>
    <property type="project" value="UniProtKB-KW"/>
</dbReference>
<proteinExistence type="predicted"/>
<dbReference type="Pfam" id="PF12399">
    <property type="entry name" value="BCA_ABC_TP_C"/>
    <property type="match status" value="1"/>
</dbReference>